<sequence>MAAERTAECHHCGAYRDTVQHTLKECAAFEEQRHVLRTSIGEDLSPAAMVKSLLAVDRKRMAVTHYCEEVMTATENAERARELCNPTRMGRRRARERSGRSSGLRRAPAENGDLTISRRG</sequence>
<feature type="region of interest" description="Disordered" evidence="1">
    <location>
        <begin position="83"/>
        <end position="120"/>
    </location>
</feature>
<evidence type="ECO:0000313" key="2">
    <source>
        <dbReference type="EMBL" id="CAD1468551.1"/>
    </source>
</evidence>
<organism evidence="2 3">
    <name type="scientific">Heterotrigona itama</name>
    <dbReference type="NCBI Taxonomy" id="395501"/>
    <lineage>
        <taxon>Eukaryota</taxon>
        <taxon>Metazoa</taxon>
        <taxon>Ecdysozoa</taxon>
        <taxon>Arthropoda</taxon>
        <taxon>Hexapoda</taxon>
        <taxon>Insecta</taxon>
        <taxon>Pterygota</taxon>
        <taxon>Neoptera</taxon>
        <taxon>Endopterygota</taxon>
        <taxon>Hymenoptera</taxon>
        <taxon>Apocrita</taxon>
        <taxon>Aculeata</taxon>
        <taxon>Apoidea</taxon>
        <taxon>Anthophila</taxon>
        <taxon>Apidae</taxon>
        <taxon>Heterotrigona</taxon>
    </lineage>
</organism>
<dbReference type="Proteomes" id="UP000752696">
    <property type="component" value="Unassembled WGS sequence"/>
</dbReference>
<gene>
    <name evidence="2" type="ORF">MHI_LOCUS53684</name>
</gene>
<comment type="caution">
    <text evidence="2">The sequence shown here is derived from an EMBL/GenBank/DDBJ whole genome shotgun (WGS) entry which is preliminary data.</text>
</comment>
<dbReference type="OrthoDB" id="7615806at2759"/>
<evidence type="ECO:0000256" key="1">
    <source>
        <dbReference type="SAM" id="MobiDB-lite"/>
    </source>
</evidence>
<evidence type="ECO:0000313" key="3">
    <source>
        <dbReference type="Proteomes" id="UP000752696"/>
    </source>
</evidence>
<accession>A0A6V7GSX7</accession>
<reference evidence="2" key="1">
    <citation type="submission" date="2020-07" db="EMBL/GenBank/DDBJ databases">
        <authorList>
            <person name="Nazaruddin N."/>
        </authorList>
    </citation>
    <scope>NUCLEOTIDE SEQUENCE</scope>
</reference>
<dbReference type="AlphaFoldDB" id="A0A6V7GSX7"/>
<keyword evidence="3" id="KW-1185">Reference proteome</keyword>
<name>A0A6V7GSX7_9HYME</name>
<proteinExistence type="predicted"/>
<protein>
    <submittedName>
        <fullName evidence="2">Uncharacterized protein</fullName>
    </submittedName>
</protein>
<dbReference type="EMBL" id="CAJDYZ010000726">
    <property type="protein sequence ID" value="CAD1468551.1"/>
    <property type="molecule type" value="Genomic_DNA"/>
</dbReference>